<gene>
    <name evidence="1" type="ORF">CBM2607_12434</name>
</gene>
<evidence type="ECO:0000313" key="1">
    <source>
        <dbReference type="EMBL" id="SPD47494.1"/>
    </source>
</evidence>
<dbReference type="Pfam" id="PF05269">
    <property type="entry name" value="Phage_CII"/>
    <property type="match status" value="1"/>
</dbReference>
<proteinExistence type="predicted"/>
<dbReference type="Proteomes" id="UP000255168">
    <property type="component" value="Chromosome I"/>
</dbReference>
<organism evidence="1 2">
    <name type="scientific">Cupriavidus neocaledonicus</name>
    <dbReference type="NCBI Taxonomy" id="1040979"/>
    <lineage>
        <taxon>Bacteria</taxon>
        <taxon>Pseudomonadati</taxon>
        <taxon>Pseudomonadota</taxon>
        <taxon>Betaproteobacteria</taxon>
        <taxon>Burkholderiales</taxon>
        <taxon>Burkholderiaceae</taxon>
        <taxon>Cupriavidus</taxon>
    </lineage>
</organism>
<dbReference type="AlphaFoldDB" id="A0A375H5J6"/>
<reference evidence="1 2" key="1">
    <citation type="submission" date="2018-01" db="EMBL/GenBank/DDBJ databases">
        <authorList>
            <person name="Clerissi C."/>
        </authorList>
    </citation>
    <scope>NUCLEOTIDE SEQUENCE [LARGE SCALE GENOMIC DNA]</scope>
    <source>
        <strain evidence="1">Cupriavidus taiwanensis STM 6160</strain>
    </source>
</reference>
<protein>
    <submittedName>
        <fullName evidence="1">Bacteriophage CII protein</fullName>
    </submittedName>
</protein>
<dbReference type="Gene3D" id="1.10.260.40">
    <property type="entry name" value="lambda repressor-like DNA-binding domains"/>
    <property type="match status" value="1"/>
</dbReference>
<dbReference type="InterPro" id="IPR010982">
    <property type="entry name" value="Lambda_DNA-bd_dom_sf"/>
</dbReference>
<dbReference type="GO" id="GO:0003677">
    <property type="term" value="F:DNA binding"/>
    <property type="evidence" value="ECO:0007669"/>
    <property type="project" value="InterPro"/>
</dbReference>
<evidence type="ECO:0000313" key="2">
    <source>
        <dbReference type="Proteomes" id="UP000255168"/>
    </source>
</evidence>
<dbReference type="GO" id="GO:0006355">
    <property type="term" value="P:regulation of DNA-templated transcription"/>
    <property type="evidence" value="ECO:0007669"/>
    <property type="project" value="InterPro"/>
</dbReference>
<dbReference type="EMBL" id="LT984806">
    <property type="protein sequence ID" value="SPD47494.1"/>
    <property type="molecule type" value="Genomic_DNA"/>
</dbReference>
<name>A0A375H5J6_9BURK</name>
<dbReference type="InterPro" id="IPR007933">
    <property type="entry name" value="Transcrpt_activ_CII"/>
</dbReference>
<accession>A0A375H5J6</accession>
<sequence>MPSLESMVLNRVAPLTQKKVAERIGVEPTNFSRFLNNSGHRLTFAELCLLFEVLELDVVAPGDDSMVCLPREEYQALRTLARKGLEVA</sequence>
<dbReference type="SUPFAM" id="SSF47413">
    <property type="entry name" value="lambda repressor-like DNA-binding domains"/>
    <property type="match status" value="1"/>
</dbReference>
<dbReference type="RefSeq" id="WP_115678405.1">
    <property type="nucleotide sequence ID" value="NZ_LT984806.1"/>
</dbReference>